<dbReference type="GO" id="GO:0005615">
    <property type="term" value="C:extracellular space"/>
    <property type="evidence" value="ECO:0007669"/>
    <property type="project" value="TreeGrafter"/>
</dbReference>
<gene>
    <name evidence="5" type="ORF">MGAL_10B017609</name>
</gene>
<dbReference type="InterPro" id="IPR020837">
    <property type="entry name" value="Fibrinogen_CS"/>
</dbReference>
<evidence type="ECO:0000259" key="4">
    <source>
        <dbReference type="PROSITE" id="PS51406"/>
    </source>
</evidence>
<dbReference type="Proteomes" id="UP000596742">
    <property type="component" value="Unassembled WGS sequence"/>
</dbReference>
<dbReference type="AlphaFoldDB" id="A0A8B6BJ21"/>
<dbReference type="PROSITE" id="PS00514">
    <property type="entry name" value="FIBRINOGEN_C_1"/>
    <property type="match status" value="1"/>
</dbReference>
<feature type="domain" description="Fibrinogen C-terminal" evidence="4">
    <location>
        <begin position="174"/>
        <end position="254"/>
    </location>
</feature>
<dbReference type="InterPro" id="IPR036056">
    <property type="entry name" value="Fibrinogen-like_C"/>
</dbReference>
<dbReference type="InterPro" id="IPR050373">
    <property type="entry name" value="Fibrinogen_C-term_domain"/>
</dbReference>
<dbReference type="SMART" id="SM00186">
    <property type="entry name" value="FBG"/>
    <property type="match status" value="1"/>
</dbReference>
<dbReference type="Gene3D" id="4.10.530.10">
    <property type="entry name" value="Gamma-fibrinogen Carboxyl Terminal Fragment, domain 2"/>
    <property type="match status" value="1"/>
</dbReference>
<dbReference type="NCBIfam" id="NF040941">
    <property type="entry name" value="GGGWT_bact"/>
    <property type="match status" value="1"/>
</dbReference>
<proteinExistence type="predicted"/>
<dbReference type="Pfam" id="PF00147">
    <property type="entry name" value="Fibrinogen_C"/>
    <property type="match status" value="1"/>
</dbReference>
<dbReference type="Gene3D" id="3.90.215.10">
    <property type="entry name" value="Gamma Fibrinogen, chain A, domain 1"/>
    <property type="match status" value="1"/>
</dbReference>
<keyword evidence="1" id="KW-1015">Disulfide bond</keyword>
<dbReference type="SUPFAM" id="SSF56496">
    <property type="entry name" value="Fibrinogen C-terminal domain-like"/>
    <property type="match status" value="1"/>
</dbReference>
<dbReference type="CDD" id="cd00087">
    <property type="entry name" value="FReD"/>
    <property type="match status" value="1"/>
</dbReference>
<dbReference type="EMBL" id="UYJE01000246">
    <property type="protein sequence ID" value="VDH91546.1"/>
    <property type="molecule type" value="Genomic_DNA"/>
</dbReference>
<evidence type="ECO:0000313" key="6">
    <source>
        <dbReference type="Proteomes" id="UP000596742"/>
    </source>
</evidence>
<evidence type="ECO:0000313" key="5">
    <source>
        <dbReference type="EMBL" id="VDH91546.1"/>
    </source>
</evidence>
<reference evidence="5" key="1">
    <citation type="submission" date="2018-11" db="EMBL/GenBank/DDBJ databases">
        <authorList>
            <person name="Alioto T."/>
            <person name="Alioto T."/>
        </authorList>
    </citation>
    <scope>NUCLEOTIDE SEQUENCE</scope>
</reference>
<keyword evidence="3" id="KW-0732">Signal</keyword>
<protein>
    <recommendedName>
        <fullName evidence="4">Fibrinogen C-terminal domain-containing protein</fullName>
    </recommendedName>
</protein>
<feature type="chain" id="PRO_5032901473" description="Fibrinogen C-terminal domain-containing protein" evidence="3">
    <location>
        <begin position="26"/>
        <end position="254"/>
    </location>
</feature>
<accession>A0A8B6BJ21</accession>
<comment type="caution">
    <text evidence="5">The sequence shown here is derived from an EMBL/GenBank/DDBJ whole genome shotgun (WGS) entry which is preliminary data.</text>
</comment>
<organism evidence="5 6">
    <name type="scientific">Mytilus galloprovincialis</name>
    <name type="common">Mediterranean mussel</name>
    <dbReference type="NCBI Taxonomy" id="29158"/>
    <lineage>
        <taxon>Eukaryota</taxon>
        <taxon>Metazoa</taxon>
        <taxon>Spiralia</taxon>
        <taxon>Lophotrochozoa</taxon>
        <taxon>Mollusca</taxon>
        <taxon>Bivalvia</taxon>
        <taxon>Autobranchia</taxon>
        <taxon>Pteriomorphia</taxon>
        <taxon>Mytilida</taxon>
        <taxon>Mytiloidea</taxon>
        <taxon>Mytilidae</taxon>
        <taxon>Mytilinae</taxon>
        <taxon>Mytilus</taxon>
    </lineage>
</organism>
<keyword evidence="6" id="KW-1185">Reference proteome</keyword>
<dbReference type="InterPro" id="IPR002181">
    <property type="entry name" value="Fibrinogen_a/b/g_C_dom"/>
</dbReference>
<name>A0A8B6BJ21_MYTGA</name>
<dbReference type="OrthoDB" id="6042302at2759"/>
<dbReference type="PROSITE" id="PS51406">
    <property type="entry name" value="FIBRINOGEN_C_2"/>
    <property type="match status" value="2"/>
</dbReference>
<sequence>MVTKMLVRHLIVLLCGSICFGNLDGTYIAPLIDDTQRAPLVALLNTSDISHNILKSFGNQLNEKVNNSVNEKLGDIQRRIQKVEDNCKTTETDRSSGSGNRKDCSDLPKDSRSGIYRIKPDHAEEFDVYCEMTVDHGGWTVIQRRESGDLDFYQGWTKYKTGFGQLNREFWLGDNLNYHNGMPFTTFDMDNDKDRGNCAKSVTGAWWFQDCFESHLNGHYFIRTPSKAWRGIIWKNWKGPNHSLRATEMMIRRL</sequence>
<dbReference type="PANTHER" id="PTHR19143">
    <property type="entry name" value="FIBRINOGEN/TENASCIN/ANGIOPOEITIN"/>
    <property type="match status" value="1"/>
</dbReference>
<feature type="domain" description="Fibrinogen C-terminal" evidence="4">
    <location>
        <begin position="95"/>
        <end position="173"/>
    </location>
</feature>
<feature type="signal peptide" evidence="3">
    <location>
        <begin position="1"/>
        <end position="25"/>
    </location>
</feature>
<evidence type="ECO:0000256" key="3">
    <source>
        <dbReference type="SAM" id="SignalP"/>
    </source>
</evidence>
<evidence type="ECO:0000256" key="1">
    <source>
        <dbReference type="ARBA" id="ARBA00023157"/>
    </source>
</evidence>
<evidence type="ECO:0000256" key="2">
    <source>
        <dbReference type="SAM" id="MobiDB-lite"/>
    </source>
</evidence>
<dbReference type="InterPro" id="IPR014716">
    <property type="entry name" value="Fibrinogen_a/b/g_C_1"/>
</dbReference>
<feature type="region of interest" description="Disordered" evidence="2">
    <location>
        <begin position="87"/>
        <end position="108"/>
    </location>
</feature>